<accession>A0A6I6IUP6</accession>
<evidence type="ECO:0000313" key="2">
    <source>
        <dbReference type="EMBL" id="QGX99096.1"/>
    </source>
</evidence>
<sequence length="142" mass="14566">MSVIGLEKMALGISGLTAVGIGVVILAAPHAFFASYGITVGDDPGLLSELRASAAGLAAFGVLMLLGIWRITIKPVSKIAALTVFLAFPVGRLIGLIVDGVPPTPIIGALMFELAVAALCIVAFSRRSEPVHASLSGSRTER</sequence>
<dbReference type="KEGG" id="rom:EI983_12790"/>
<dbReference type="AlphaFoldDB" id="A0A6I6IUP6"/>
<feature type="transmembrane region" description="Helical" evidence="1">
    <location>
        <begin position="79"/>
        <end position="98"/>
    </location>
</feature>
<dbReference type="EMBL" id="CP034348">
    <property type="protein sequence ID" value="QGX99096.1"/>
    <property type="molecule type" value="Genomic_DNA"/>
</dbReference>
<organism evidence="2 3">
    <name type="scientific">Roseovarius faecimaris</name>
    <dbReference type="NCBI Taxonomy" id="2494550"/>
    <lineage>
        <taxon>Bacteria</taxon>
        <taxon>Pseudomonadati</taxon>
        <taxon>Pseudomonadota</taxon>
        <taxon>Alphaproteobacteria</taxon>
        <taxon>Rhodobacterales</taxon>
        <taxon>Roseobacteraceae</taxon>
        <taxon>Roseovarius</taxon>
    </lineage>
</organism>
<gene>
    <name evidence="2" type="ORF">EI983_12790</name>
</gene>
<name>A0A6I6IUP6_9RHOB</name>
<feature type="transmembrane region" description="Helical" evidence="1">
    <location>
        <begin position="12"/>
        <end position="32"/>
    </location>
</feature>
<evidence type="ECO:0000256" key="1">
    <source>
        <dbReference type="SAM" id="Phobius"/>
    </source>
</evidence>
<dbReference type="RefSeq" id="WP_157707777.1">
    <property type="nucleotide sequence ID" value="NZ_CP034348.1"/>
</dbReference>
<protein>
    <submittedName>
        <fullName evidence="2">DUF4345 domain-containing protein</fullName>
    </submittedName>
</protein>
<dbReference type="OrthoDB" id="583466at2"/>
<proteinExistence type="predicted"/>
<keyword evidence="3" id="KW-1185">Reference proteome</keyword>
<feature type="transmembrane region" description="Helical" evidence="1">
    <location>
        <begin position="104"/>
        <end position="124"/>
    </location>
</feature>
<dbReference type="InterPro" id="IPR025597">
    <property type="entry name" value="DUF4345"/>
</dbReference>
<keyword evidence="1" id="KW-0472">Membrane</keyword>
<keyword evidence="1" id="KW-0812">Transmembrane</keyword>
<feature type="transmembrane region" description="Helical" evidence="1">
    <location>
        <begin position="52"/>
        <end position="72"/>
    </location>
</feature>
<evidence type="ECO:0000313" key="3">
    <source>
        <dbReference type="Proteomes" id="UP000428330"/>
    </source>
</evidence>
<dbReference type="Pfam" id="PF14248">
    <property type="entry name" value="DUF4345"/>
    <property type="match status" value="1"/>
</dbReference>
<reference evidence="3" key="1">
    <citation type="submission" date="2018-12" db="EMBL/GenBank/DDBJ databases">
        <title>Complete genome sequence of Roseovarius sp. MME-070.</title>
        <authorList>
            <person name="Nam Y.-D."/>
            <person name="Kang J."/>
            <person name="Chung W.-H."/>
            <person name="Park Y.S."/>
        </authorList>
    </citation>
    <scope>NUCLEOTIDE SEQUENCE [LARGE SCALE GENOMIC DNA]</scope>
    <source>
        <strain evidence="3">MME-070</strain>
    </source>
</reference>
<dbReference type="Proteomes" id="UP000428330">
    <property type="component" value="Chromosome"/>
</dbReference>
<keyword evidence="1" id="KW-1133">Transmembrane helix</keyword>